<dbReference type="PANTHER" id="PTHR11937">
    <property type="entry name" value="ACTIN"/>
    <property type="match status" value="1"/>
</dbReference>
<sequence length="463" mass="51790">MCDDEVAALVVDNGSGMCKAGFAGDDAPRAVFPSIVGRPRHQGVMVGMGQKDSYVGDEAQSKRGILTLKYPIEHGIVTNWDDMEKIWHHTFYNELRVAPEEHPVLLTEAPLNPKANREKMTQIMFETFNAPAMYVAIQAVLSLYASGRTTGILTLKYPIEHGIVTNWDDMEKIWHHTFYNELRVAPEEHPVLLTEAPLNPKANREKMTQIMFETFNAPAMYVAIQAVLSLYASGRTTGIVLDSGDGVTHTVPIYEGYALPHAILRLDLAGRDLTDYLMKILTERGYSFTTTAEREIVRDIKEKLCYVALDFEQEMATAASSSSLEKSYELPDGQVITIGNERFRCPESMFQPSFLGMESAGIHETTYNSIMKCDVDIRKDLYANTVLSGGTTMFPGIADRMQKEITALAPSTMKIKIIAPPERKYSVWIGGSILASLSTFQQMWISKQEYDESGPSIVHRKCF</sequence>
<dbReference type="EMBL" id="JAIWYP010000007">
    <property type="protein sequence ID" value="KAH3792834.1"/>
    <property type="molecule type" value="Genomic_DNA"/>
</dbReference>
<reference evidence="9" key="2">
    <citation type="submission" date="2020-11" db="EMBL/GenBank/DDBJ databases">
        <authorList>
            <person name="McCartney M.A."/>
            <person name="Auch B."/>
            <person name="Kono T."/>
            <person name="Mallez S."/>
            <person name="Becker A."/>
            <person name="Gohl D.M."/>
            <person name="Silverstein K.A.T."/>
            <person name="Koren S."/>
            <person name="Bechman K.B."/>
            <person name="Herman A."/>
            <person name="Abrahante J.E."/>
            <person name="Garbe J."/>
        </authorList>
    </citation>
    <scope>NUCLEOTIDE SEQUENCE</scope>
    <source>
        <strain evidence="9">Duluth1</strain>
        <tissue evidence="9">Whole animal</tissue>
    </source>
</reference>
<keyword evidence="5" id="KW-0547">Nucleotide-binding</keyword>
<evidence type="ECO:0008006" key="11">
    <source>
        <dbReference type="Google" id="ProtNLM"/>
    </source>
</evidence>
<dbReference type="FunFam" id="3.30.420.40:FF:000131">
    <property type="entry name" value="Actin, alpha skeletal muscle"/>
    <property type="match status" value="1"/>
</dbReference>
<dbReference type="Pfam" id="PF00022">
    <property type="entry name" value="Actin"/>
    <property type="match status" value="1"/>
</dbReference>
<dbReference type="FunFam" id="3.30.420.40:FF:000080">
    <property type="entry name" value="Actin, alpha skeletal muscle"/>
    <property type="match status" value="1"/>
</dbReference>
<dbReference type="InterPro" id="IPR004001">
    <property type="entry name" value="Actin_CS"/>
</dbReference>
<dbReference type="CDD" id="cd10224">
    <property type="entry name" value="ASKHA_NBD_actin"/>
    <property type="match status" value="1"/>
</dbReference>
<evidence type="ECO:0000256" key="1">
    <source>
        <dbReference type="ARBA" id="ARBA00003520"/>
    </source>
</evidence>
<dbReference type="InterPro" id="IPR020902">
    <property type="entry name" value="Actin/actin-like_CS"/>
</dbReference>
<dbReference type="GO" id="GO:0005524">
    <property type="term" value="F:ATP binding"/>
    <property type="evidence" value="ECO:0007669"/>
    <property type="project" value="UniProtKB-KW"/>
</dbReference>
<dbReference type="FunFam" id="3.30.420.40:FF:000058">
    <property type="entry name" value="Putative actin-related protein 5"/>
    <property type="match status" value="1"/>
</dbReference>
<dbReference type="InterPro" id="IPR004000">
    <property type="entry name" value="Actin"/>
</dbReference>
<dbReference type="Gene3D" id="3.30.420.40">
    <property type="match status" value="3"/>
</dbReference>
<comment type="caution">
    <text evidence="9">The sequence shown here is derived from an EMBL/GenBank/DDBJ whole genome shotgun (WGS) entry which is preliminary data.</text>
</comment>
<dbReference type="PROSITE" id="PS00406">
    <property type="entry name" value="ACTINS_1"/>
    <property type="match status" value="1"/>
</dbReference>
<dbReference type="PRINTS" id="PR00190">
    <property type="entry name" value="ACTIN"/>
</dbReference>
<evidence type="ECO:0000256" key="5">
    <source>
        <dbReference type="ARBA" id="ARBA00022741"/>
    </source>
</evidence>
<dbReference type="InterPro" id="IPR043129">
    <property type="entry name" value="ATPase_NBD"/>
</dbReference>
<evidence type="ECO:0000256" key="2">
    <source>
        <dbReference type="ARBA" id="ARBA00004245"/>
    </source>
</evidence>
<keyword evidence="4" id="KW-0963">Cytoplasm</keyword>
<protein>
    <recommendedName>
        <fullName evidence="11">Actin</fullName>
    </recommendedName>
</protein>
<accession>A0A9D4F5N1</accession>
<evidence type="ECO:0000256" key="4">
    <source>
        <dbReference type="ARBA" id="ARBA00022490"/>
    </source>
</evidence>
<dbReference type="SUPFAM" id="SSF53067">
    <property type="entry name" value="Actin-like ATPase domain"/>
    <property type="match status" value="3"/>
</dbReference>
<evidence type="ECO:0000256" key="6">
    <source>
        <dbReference type="ARBA" id="ARBA00022840"/>
    </source>
</evidence>
<evidence type="ECO:0000313" key="9">
    <source>
        <dbReference type="EMBL" id="KAH3792834.1"/>
    </source>
</evidence>
<evidence type="ECO:0000256" key="3">
    <source>
        <dbReference type="ARBA" id="ARBA00006752"/>
    </source>
</evidence>
<name>A0A9D4F5N1_DREPO</name>
<reference evidence="9" key="1">
    <citation type="journal article" date="2019" name="bioRxiv">
        <title>The Genome of the Zebra Mussel, Dreissena polymorpha: A Resource for Invasive Species Research.</title>
        <authorList>
            <person name="McCartney M.A."/>
            <person name="Auch B."/>
            <person name="Kono T."/>
            <person name="Mallez S."/>
            <person name="Zhang Y."/>
            <person name="Obille A."/>
            <person name="Becker A."/>
            <person name="Abrahante J.E."/>
            <person name="Garbe J."/>
            <person name="Badalamenti J.P."/>
            <person name="Herman A."/>
            <person name="Mangelson H."/>
            <person name="Liachko I."/>
            <person name="Sullivan S."/>
            <person name="Sone E.D."/>
            <person name="Koren S."/>
            <person name="Silverstein K.A.T."/>
            <person name="Beckman K.B."/>
            <person name="Gohl D.M."/>
        </authorList>
    </citation>
    <scope>NUCLEOTIDE SEQUENCE</scope>
    <source>
        <strain evidence="9">Duluth1</strain>
        <tissue evidence="9">Whole animal</tissue>
    </source>
</reference>
<dbReference type="FunFam" id="3.90.640.10:FF:000047">
    <property type="entry name" value="Actin, alpha skeletal muscle"/>
    <property type="match status" value="1"/>
</dbReference>
<comment type="similarity">
    <text evidence="3 8">Belongs to the actin family.</text>
</comment>
<keyword evidence="6" id="KW-0067">ATP-binding</keyword>
<dbReference type="PROSITE" id="PS00432">
    <property type="entry name" value="ACTINS_2"/>
    <property type="match status" value="1"/>
</dbReference>
<organism evidence="9 10">
    <name type="scientific">Dreissena polymorpha</name>
    <name type="common">Zebra mussel</name>
    <name type="synonym">Mytilus polymorpha</name>
    <dbReference type="NCBI Taxonomy" id="45954"/>
    <lineage>
        <taxon>Eukaryota</taxon>
        <taxon>Metazoa</taxon>
        <taxon>Spiralia</taxon>
        <taxon>Lophotrochozoa</taxon>
        <taxon>Mollusca</taxon>
        <taxon>Bivalvia</taxon>
        <taxon>Autobranchia</taxon>
        <taxon>Heteroconchia</taxon>
        <taxon>Euheterodonta</taxon>
        <taxon>Imparidentia</taxon>
        <taxon>Neoheterodontei</taxon>
        <taxon>Myida</taxon>
        <taxon>Dreissenoidea</taxon>
        <taxon>Dreissenidae</taxon>
        <taxon>Dreissena</taxon>
    </lineage>
</organism>
<comment type="function">
    <text evidence="1">Actins are highly conserved proteins that are involved in various types of cell motility and are ubiquitously expressed in all eukaryotic cells.</text>
</comment>
<dbReference type="Gene3D" id="3.90.640.10">
    <property type="entry name" value="Actin, Chain A, domain 4"/>
    <property type="match status" value="1"/>
</dbReference>
<evidence type="ECO:0000256" key="7">
    <source>
        <dbReference type="ARBA" id="ARBA00023212"/>
    </source>
</evidence>
<dbReference type="AlphaFoldDB" id="A0A9D4F5N1"/>
<evidence type="ECO:0000313" key="10">
    <source>
        <dbReference type="Proteomes" id="UP000828390"/>
    </source>
</evidence>
<dbReference type="PROSITE" id="PS01132">
    <property type="entry name" value="ACTINS_ACT_LIKE"/>
    <property type="match status" value="2"/>
</dbReference>
<dbReference type="SMART" id="SM00268">
    <property type="entry name" value="ACTIN"/>
    <property type="match status" value="1"/>
</dbReference>
<dbReference type="GO" id="GO:0005856">
    <property type="term" value="C:cytoskeleton"/>
    <property type="evidence" value="ECO:0007669"/>
    <property type="project" value="UniProtKB-SubCell"/>
</dbReference>
<keyword evidence="10" id="KW-1185">Reference proteome</keyword>
<dbReference type="FunFam" id="3.30.420.40:FF:000291">
    <property type="entry name" value="Actin, alpha skeletal muscle"/>
    <property type="match status" value="1"/>
</dbReference>
<dbReference type="Proteomes" id="UP000828390">
    <property type="component" value="Unassembled WGS sequence"/>
</dbReference>
<gene>
    <name evidence="9" type="ORF">DPMN_146333</name>
</gene>
<proteinExistence type="inferred from homology"/>
<evidence type="ECO:0000256" key="8">
    <source>
        <dbReference type="RuleBase" id="RU000487"/>
    </source>
</evidence>
<comment type="subcellular location">
    <subcellularLocation>
        <location evidence="2">Cytoplasm</location>
        <location evidence="2">Cytoskeleton</location>
    </subcellularLocation>
</comment>
<keyword evidence="7" id="KW-0206">Cytoskeleton</keyword>